<dbReference type="InterPro" id="IPR050832">
    <property type="entry name" value="Bact_Acetyltransf"/>
</dbReference>
<dbReference type="InterPro" id="IPR000182">
    <property type="entry name" value="GNAT_dom"/>
</dbReference>
<evidence type="ECO:0000313" key="5">
    <source>
        <dbReference type="Proteomes" id="UP000510869"/>
    </source>
</evidence>
<dbReference type="GeneID" id="56142996"/>
<evidence type="ECO:0000256" key="2">
    <source>
        <dbReference type="ARBA" id="ARBA00023315"/>
    </source>
</evidence>
<reference evidence="4 5" key="1">
    <citation type="submission" date="2020-07" db="EMBL/GenBank/DDBJ databases">
        <title>Natrinema (YPL30) sp. nov. and Haloterrigena xxxxxx (YPL8) sp. nov., isolated from a salt mine.</title>
        <authorList>
            <person name="Cui H."/>
        </authorList>
    </citation>
    <scope>NUCLEOTIDE SEQUENCE [LARGE SCALE GENOMIC DNA]</scope>
    <source>
        <strain evidence="4 5">YPL13</strain>
    </source>
</reference>
<keyword evidence="2" id="KW-0012">Acyltransferase</keyword>
<name>A0A7D6CRQ9_9EURY</name>
<dbReference type="Pfam" id="PF00583">
    <property type="entry name" value="Acetyltransf_1"/>
    <property type="match status" value="1"/>
</dbReference>
<feature type="domain" description="N-acetyltransferase" evidence="3">
    <location>
        <begin position="21"/>
        <end position="171"/>
    </location>
</feature>
<dbReference type="CDD" id="cd04301">
    <property type="entry name" value="NAT_SF"/>
    <property type="match status" value="1"/>
</dbReference>
<sequence length="171" mass="19361">MEIRRFEGEADARAVARVNALAWREAYDDLLPDELLANRDPDPPDERVREFADRLRDDRSGVFVATADGAVRGYCYVRWGEETKSFVGETEAGLKELYVEPDYWGNGLGTALLERGLERLPSHVDRVRLETLEGNDVAHRFYDARGFERTGSAAFEIGGELYPTAIYTLEL</sequence>
<dbReference type="OrthoDB" id="11597at2157"/>
<dbReference type="AlphaFoldDB" id="A0A7D6CRQ9"/>
<evidence type="ECO:0000313" key="4">
    <source>
        <dbReference type="EMBL" id="QLK27394.1"/>
    </source>
</evidence>
<dbReference type="PROSITE" id="PS51186">
    <property type="entry name" value="GNAT"/>
    <property type="match status" value="1"/>
</dbReference>
<keyword evidence="1" id="KW-0808">Transferase</keyword>
<dbReference type="GO" id="GO:0016747">
    <property type="term" value="F:acyltransferase activity, transferring groups other than amino-acyl groups"/>
    <property type="evidence" value="ECO:0007669"/>
    <property type="project" value="InterPro"/>
</dbReference>
<evidence type="ECO:0000259" key="3">
    <source>
        <dbReference type="PROSITE" id="PS51186"/>
    </source>
</evidence>
<organism evidence="4 5">
    <name type="scientific">Natrinema zhouii</name>
    <dbReference type="NCBI Taxonomy" id="1710539"/>
    <lineage>
        <taxon>Archaea</taxon>
        <taxon>Methanobacteriati</taxon>
        <taxon>Methanobacteriota</taxon>
        <taxon>Stenosarchaea group</taxon>
        <taxon>Halobacteria</taxon>
        <taxon>Halobacteriales</taxon>
        <taxon>Natrialbaceae</taxon>
        <taxon>Natrinema</taxon>
    </lineage>
</organism>
<gene>
    <name evidence="4" type="ORF">HYG81_07285</name>
</gene>
<proteinExistence type="predicted"/>
<dbReference type="Gene3D" id="3.40.630.30">
    <property type="match status" value="1"/>
</dbReference>
<protein>
    <submittedName>
        <fullName evidence="4">GNAT family N-acetyltransferase</fullName>
    </submittedName>
</protein>
<dbReference type="KEGG" id="nay:HYG81_07285"/>
<dbReference type="PANTHER" id="PTHR43877">
    <property type="entry name" value="AMINOALKYLPHOSPHONATE N-ACETYLTRANSFERASE-RELATED-RELATED"/>
    <property type="match status" value="1"/>
</dbReference>
<dbReference type="RefSeq" id="WP_180842556.1">
    <property type="nucleotide sequence ID" value="NZ_CP059154.1"/>
</dbReference>
<keyword evidence="5" id="KW-1185">Reference proteome</keyword>
<dbReference type="Proteomes" id="UP000510869">
    <property type="component" value="Chromosome"/>
</dbReference>
<accession>A0A7D6CRQ9</accession>
<evidence type="ECO:0000256" key="1">
    <source>
        <dbReference type="ARBA" id="ARBA00022679"/>
    </source>
</evidence>
<dbReference type="SUPFAM" id="SSF55729">
    <property type="entry name" value="Acyl-CoA N-acyltransferases (Nat)"/>
    <property type="match status" value="1"/>
</dbReference>
<dbReference type="InterPro" id="IPR016181">
    <property type="entry name" value="Acyl_CoA_acyltransferase"/>
</dbReference>
<dbReference type="EMBL" id="CP059154">
    <property type="protein sequence ID" value="QLK27394.1"/>
    <property type="molecule type" value="Genomic_DNA"/>
</dbReference>